<dbReference type="InterPro" id="IPR004291">
    <property type="entry name" value="Transposase_IS66_central"/>
</dbReference>
<dbReference type="PANTHER" id="PTHR33678:SF1">
    <property type="entry name" value="BLL1576 PROTEIN"/>
    <property type="match status" value="1"/>
</dbReference>
<evidence type="ECO:0000259" key="1">
    <source>
        <dbReference type="Pfam" id="PF03050"/>
    </source>
</evidence>
<dbReference type="InterPro" id="IPR039552">
    <property type="entry name" value="IS66_C"/>
</dbReference>
<keyword evidence="4" id="KW-1185">Reference proteome</keyword>
<dbReference type="Pfam" id="PF03050">
    <property type="entry name" value="DDE_Tnp_IS66"/>
    <property type="match status" value="1"/>
</dbReference>
<organism evidence="3 4">
    <name type="scientific">Jeotgalibaca ciconiae</name>
    <dbReference type="NCBI Taxonomy" id="2496265"/>
    <lineage>
        <taxon>Bacteria</taxon>
        <taxon>Bacillati</taxon>
        <taxon>Bacillota</taxon>
        <taxon>Bacilli</taxon>
        <taxon>Lactobacillales</taxon>
        <taxon>Carnobacteriaceae</taxon>
        <taxon>Jeotgalibaca</taxon>
    </lineage>
</organism>
<evidence type="ECO:0000313" key="4">
    <source>
        <dbReference type="Proteomes" id="UP000273326"/>
    </source>
</evidence>
<sequence length="152" mass="17290">MLLALDKSLKDLSVIVRYEKRLEIAKPKLEEFFEWCGSLTEHGKLGTAITYALNQKDSTMNFLSDSRLLLSNNIAEHGIKSLVVGRKNWLFFQSFDGAHAVASILGLLETAKINGLHSRKYLDYLLTHLPNRQNTPLEAYLSWSPKVQLESR</sequence>
<dbReference type="Pfam" id="PF13817">
    <property type="entry name" value="DDE_Tnp_IS66_C"/>
    <property type="match status" value="1"/>
</dbReference>
<gene>
    <name evidence="3" type="ORF">EJN90_09845</name>
</gene>
<dbReference type="AlphaFoldDB" id="A0A3S9HC16"/>
<dbReference type="Proteomes" id="UP000273326">
    <property type="component" value="Chromosome"/>
</dbReference>
<dbReference type="InterPro" id="IPR052344">
    <property type="entry name" value="Transposase-related"/>
</dbReference>
<dbReference type="EMBL" id="CP034465">
    <property type="protein sequence ID" value="AZP04916.1"/>
    <property type="molecule type" value="Genomic_DNA"/>
</dbReference>
<feature type="domain" description="Transposase IS66 C-terminal" evidence="2">
    <location>
        <begin position="107"/>
        <end position="143"/>
    </location>
</feature>
<dbReference type="OrthoDB" id="9760067at2"/>
<evidence type="ECO:0000313" key="3">
    <source>
        <dbReference type="EMBL" id="AZP04916.1"/>
    </source>
</evidence>
<dbReference type="KEGG" id="jeh:EJN90_09845"/>
<dbReference type="PANTHER" id="PTHR33678">
    <property type="entry name" value="BLL1576 PROTEIN"/>
    <property type="match status" value="1"/>
</dbReference>
<evidence type="ECO:0000259" key="2">
    <source>
        <dbReference type="Pfam" id="PF13817"/>
    </source>
</evidence>
<protein>
    <submittedName>
        <fullName evidence="3">Transposase</fullName>
    </submittedName>
</protein>
<feature type="domain" description="Transposase IS66 central" evidence="1">
    <location>
        <begin position="6"/>
        <end position="99"/>
    </location>
</feature>
<reference evidence="4" key="1">
    <citation type="submission" date="2018-12" db="EMBL/GenBank/DDBJ databases">
        <title>Complete genome sequencing of Jeotgalibaca sp. H21T32.</title>
        <authorList>
            <person name="Bae J.-W."/>
            <person name="Lee S.-Y."/>
        </authorList>
    </citation>
    <scope>NUCLEOTIDE SEQUENCE [LARGE SCALE GENOMIC DNA]</scope>
    <source>
        <strain evidence="4">H21T32</strain>
    </source>
</reference>
<name>A0A3S9HC16_9LACT</name>
<accession>A0A3S9HC16</accession>
<proteinExistence type="predicted"/>